<gene>
    <name evidence="2" type="ORF">BB934_05105</name>
</gene>
<protein>
    <submittedName>
        <fullName evidence="2">Uncharacterized protein</fullName>
    </submittedName>
</protein>
<accession>A0A1B2ECM2</accession>
<feature type="region of interest" description="Disordered" evidence="1">
    <location>
        <begin position="101"/>
        <end position="184"/>
    </location>
</feature>
<dbReference type="RefSeq" id="WP_099508673.1">
    <property type="nucleotide sequence ID" value="NZ_CP016616.1"/>
</dbReference>
<dbReference type="KEGG" id="moc:BB934_05105"/>
<reference evidence="2" key="1">
    <citation type="submission" date="2016-07" db="EMBL/GenBank/DDBJ databases">
        <title>Microvirga ossetica sp. nov. a new species of rhizobia isolated from root nodules of the legume species Vicia alpestris Steven originated from North Ossetia region in the Caucasus.</title>
        <authorList>
            <person name="Safronova V.I."/>
            <person name="Kuznetsova I.G."/>
            <person name="Sazanova A.L."/>
            <person name="Belimov A."/>
            <person name="Andronov E."/>
            <person name="Osledkin Y.S."/>
            <person name="Onishchuk O.P."/>
            <person name="Kurchak O.N."/>
            <person name="Shaposhnikov A.I."/>
            <person name="Willems A."/>
            <person name="Tikhonovich I.A."/>
        </authorList>
    </citation>
    <scope>NUCLEOTIDE SEQUENCE [LARGE SCALE GENOMIC DNA]</scope>
    <source>
        <strain evidence="2">V5/3M</strain>
    </source>
</reference>
<evidence type="ECO:0000256" key="1">
    <source>
        <dbReference type="SAM" id="MobiDB-lite"/>
    </source>
</evidence>
<dbReference type="AlphaFoldDB" id="A0A1B2ECM2"/>
<organism evidence="2">
    <name type="scientific">Microvirga ossetica</name>
    <dbReference type="NCBI Taxonomy" id="1882682"/>
    <lineage>
        <taxon>Bacteria</taxon>
        <taxon>Pseudomonadati</taxon>
        <taxon>Pseudomonadota</taxon>
        <taxon>Alphaproteobacteria</taxon>
        <taxon>Hyphomicrobiales</taxon>
        <taxon>Methylobacteriaceae</taxon>
        <taxon>Microvirga</taxon>
    </lineage>
</organism>
<proteinExistence type="predicted"/>
<feature type="compositionally biased region" description="Basic and acidic residues" evidence="1">
    <location>
        <begin position="164"/>
        <end position="184"/>
    </location>
</feature>
<dbReference type="EMBL" id="CP016616">
    <property type="protein sequence ID" value="ANY77687.1"/>
    <property type="molecule type" value="Genomic_DNA"/>
</dbReference>
<sequence length="184" mass="19716">MLEDQDPATARMADLSYAIASARAVVMALIARDRDAAEEAALRSCRDCDLLIRLIRDLAGMLQTNDLNQLTCSQAELRWLARRAAYVLTFVGAQAPNARSPLSLSAQGETGGMPVVRQQDRAPPPMPNRVPTHPASSGLTVASTGLRVRLIPVDGGEEAGSSQGDKESDQHGPEEEAHPPPVER</sequence>
<evidence type="ECO:0000313" key="2">
    <source>
        <dbReference type="EMBL" id="ANY77687.1"/>
    </source>
</evidence>
<name>A0A1B2ECM2_9HYPH</name>
<feature type="compositionally biased region" description="Polar residues" evidence="1">
    <location>
        <begin position="134"/>
        <end position="143"/>
    </location>
</feature>